<evidence type="ECO:0000256" key="9">
    <source>
        <dbReference type="ARBA" id="ARBA00023004"/>
    </source>
</evidence>
<comment type="catalytic activity">
    <reaction evidence="12">
        <text>a 1,N(6)-etheno-2'-deoxyadenosine in single-stranded DNA + 2-oxoglutarate + O2 + H2O = a 2'-deoxyadenosine in single-stranded DNA + glyoxal + succinate + CO2</text>
        <dbReference type="Rhea" id="RHEA:70459"/>
        <dbReference type="Rhea" id="RHEA-COMP:17896"/>
        <dbReference type="Rhea" id="RHEA-COMP:17904"/>
        <dbReference type="ChEBI" id="CHEBI:15377"/>
        <dbReference type="ChEBI" id="CHEBI:15379"/>
        <dbReference type="ChEBI" id="CHEBI:16526"/>
        <dbReference type="ChEBI" id="CHEBI:16810"/>
        <dbReference type="ChEBI" id="CHEBI:30031"/>
        <dbReference type="ChEBI" id="CHEBI:34779"/>
        <dbReference type="ChEBI" id="CHEBI:90615"/>
        <dbReference type="ChEBI" id="CHEBI:189583"/>
    </reaction>
    <physiologicalReaction direction="left-to-right" evidence="12">
        <dbReference type="Rhea" id="RHEA:70460"/>
    </physiologicalReaction>
</comment>
<dbReference type="InterPro" id="IPR005123">
    <property type="entry name" value="Oxoglu/Fe-dep_dioxygenase_dom"/>
</dbReference>
<keyword evidence="5" id="KW-0227">DNA damage</keyword>
<keyword evidence="11" id="KW-0539">Nucleus</keyword>
<keyword evidence="10" id="KW-0234">DNA repair</keyword>
<feature type="non-terminal residue" evidence="26">
    <location>
        <position position="1"/>
    </location>
</feature>
<dbReference type="InterPro" id="IPR000387">
    <property type="entry name" value="Tyr_Pase_dom"/>
</dbReference>
<dbReference type="SUPFAM" id="SSF51197">
    <property type="entry name" value="Clavaminate synthase-like"/>
    <property type="match status" value="1"/>
</dbReference>
<organism evidence="26 27">
    <name type="scientific">Symbiodinium pilosum</name>
    <name type="common">Dinoflagellate</name>
    <dbReference type="NCBI Taxonomy" id="2952"/>
    <lineage>
        <taxon>Eukaryota</taxon>
        <taxon>Sar</taxon>
        <taxon>Alveolata</taxon>
        <taxon>Dinophyceae</taxon>
        <taxon>Suessiales</taxon>
        <taxon>Symbiodiniaceae</taxon>
        <taxon>Symbiodinium</taxon>
    </lineage>
</organism>
<feature type="compositionally biased region" description="Pro residues" evidence="23">
    <location>
        <begin position="822"/>
        <end position="831"/>
    </location>
</feature>
<dbReference type="GO" id="GO:0006307">
    <property type="term" value="P:DNA alkylation repair"/>
    <property type="evidence" value="ECO:0007669"/>
    <property type="project" value="UniProtKB-ARBA"/>
</dbReference>
<feature type="binding site" evidence="22">
    <location>
        <position position="115"/>
    </location>
    <ligand>
        <name>2-oxoglutarate</name>
        <dbReference type="ChEBI" id="CHEBI:16810"/>
    </ligand>
</feature>
<evidence type="ECO:0000256" key="22">
    <source>
        <dbReference type="PIRSR" id="PIRSR632852-1"/>
    </source>
</evidence>
<dbReference type="Pfam" id="PF13532">
    <property type="entry name" value="2OG-FeII_Oxy_2"/>
    <property type="match status" value="1"/>
</dbReference>
<evidence type="ECO:0000256" key="8">
    <source>
        <dbReference type="ARBA" id="ARBA00023002"/>
    </source>
</evidence>
<comment type="catalytic activity">
    <reaction evidence="15">
        <text>a 1,N(2)-etheno-2'-deoxyguanosine in double-stranded DNA + 2-oxoglutarate + O2 + H2O = a 2'-deoxyguanosine in double-stranded DNA + glyoxal + succinate + CO2</text>
        <dbReference type="Rhea" id="RHEA:70487"/>
        <dbReference type="Rhea" id="RHEA-COMP:17910"/>
        <dbReference type="Rhea" id="RHEA-COMP:17912"/>
        <dbReference type="ChEBI" id="CHEBI:15377"/>
        <dbReference type="ChEBI" id="CHEBI:15379"/>
        <dbReference type="ChEBI" id="CHEBI:16526"/>
        <dbReference type="ChEBI" id="CHEBI:16810"/>
        <dbReference type="ChEBI" id="CHEBI:30031"/>
        <dbReference type="ChEBI" id="CHEBI:34779"/>
        <dbReference type="ChEBI" id="CHEBI:85445"/>
        <dbReference type="ChEBI" id="CHEBI:189586"/>
    </reaction>
    <physiologicalReaction direction="left-to-right" evidence="15">
        <dbReference type="Rhea" id="RHEA:70488"/>
    </physiologicalReaction>
</comment>
<dbReference type="InterPro" id="IPR027450">
    <property type="entry name" value="AlkB-like"/>
</dbReference>
<dbReference type="OrthoDB" id="445341at2759"/>
<evidence type="ECO:0000256" key="4">
    <source>
        <dbReference type="ARBA" id="ARBA00022723"/>
    </source>
</evidence>
<keyword evidence="8" id="KW-0560">Oxidoreductase</keyword>
<feature type="binding site" evidence="22">
    <location>
        <begin position="58"/>
        <end position="60"/>
    </location>
    <ligand>
        <name>substrate</name>
    </ligand>
</feature>
<feature type="domain" description="Fe2OG dioxygenase" evidence="25">
    <location>
        <begin position="108"/>
        <end position="210"/>
    </location>
</feature>
<dbReference type="InterPro" id="IPR011042">
    <property type="entry name" value="6-blade_b-propeller_TolB-like"/>
</dbReference>
<evidence type="ECO:0000313" key="27">
    <source>
        <dbReference type="Proteomes" id="UP000649617"/>
    </source>
</evidence>
<gene>
    <name evidence="26" type="primary">ALKBH3</name>
    <name evidence="26" type="ORF">SPIL2461_LOCUS1569</name>
</gene>
<dbReference type="InterPro" id="IPR037151">
    <property type="entry name" value="AlkB-like_sf"/>
</dbReference>
<keyword evidence="9" id="KW-0408">Iron</keyword>
<protein>
    <recommendedName>
        <fullName evidence="19">DNA oxidative demethylase ALKBH2</fullName>
    </recommendedName>
    <alternativeName>
        <fullName evidence="20">Alkylated DNA repair protein alkB homolog 2</fullName>
    </alternativeName>
    <alternativeName>
        <fullName evidence="21">Alpha-ketoglutarate-dependent dioxygenase alkB homolog 2</fullName>
    </alternativeName>
</protein>
<keyword evidence="4" id="KW-0479">Metal-binding</keyword>
<dbReference type="PANTHER" id="PTHR31573:SF1">
    <property type="entry name" value="DNA OXIDATIVE DEMETHYLASE ALKBH2"/>
    <property type="match status" value="1"/>
</dbReference>
<evidence type="ECO:0000256" key="3">
    <source>
        <dbReference type="ARBA" id="ARBA00004642"/>
    </source>
</evidence>
<evidence type="ECO:0000256" key="21">
    <source>
        <dbReference type="ARBA" id="ARBA00081727"/>
    </source>
</evidence>
<dbReference type="InterPro" id="IPR029021">
    <property type="entry name" value="Prot-tyrosine_phosphatase-like"/>
</dbReference>
<evidence type="ECO:0000259" key="24">
    <source>
        <dbReference type="PROSITE" id="PS50056"/>
    </source>
</evidence>
<evidence type="ECO:0000256" key="7">
    <source>
        <dbReference type="ARBA" id="ARBA00022964"/>
    </source>
</evidence>
<evidence type="ECO:0000256" key="16">
    <source>
        <dbReference type="ARBA" id="ARBA00052627"/>
    </source>
</evidence>
<dbReference type="Gene3D" id="2.60.120.590">
    <property type="entry name" value="Alpha-ketoglutarate-dependent dioxygenase AlkB-like"/>
    <property type="match status" value="1"/>
</dbReference>
<comment type="subunit">
    <text evidence="18">Interacts with PCNA homotrimer; this interaction is enhanced during the S-phase of the cell cycle. Interacts with nucleolar proteins NCL, UBTF and NPM1. Interacts with XRCC5-XRCC6 heterodimer.</text>
</comment>
<comment type="catalytic activity">
    <reaction evidence="14">
        <text>a 3,N(4)-etheno-2'-deoxycytidine in double-stranded DNA + 2-oxoglutarate + O2 + H2O = a 2'-deoxycytidine in double-stranded DNA + glyoxal + succinate + CO2</text>
        <dbReference type="Rhea" id="RHEA:70467"/>
        <dbReference type="Rhea" id="RHEA-COMP:17070"/>
        <dbReference type="Rhea" id="RHEA-COMP:17905"/>
        <dbReference type="ChEBI" id="CHEBI:15377"/>
        <dbReference type="ChEBI" id="CHEBI:15379"/>
        <dbReference type="ChEBI" id="CHEBI:16526"/>
        <dbReference type="ChEBI" id="CHEBI:16810"/>
        <dbReference type="ChEBI" id="CHEBI:30031"/>
        <dbReference type="ChEBI" id="CHEBI:34779"/>
        <dbReference type="ChEBI" id="CHEBI:85452"/>
        <dbReference type="ChEBI" id="CHEBI:189585"/>
    </reaction>
    <physiologicalReaction direction="left-to-right" evidence="14">
        <dbReference type="Rhea" id="RHEA:70468"/>
    </physiologicalReaction>
</comment>
<dbReference type="PROSITE" id="PS51471">
    <property type="entry name" value="FE2OG_OXY"/>
    <property type="match status" value="1"/>
</dbReference>
<evidence type="ECO:0000256" key="11">
    <source>
        <dbReference type="ARBA" id="ARBA00023242"/>
    </source>
</evidence>
<dbReference type="AlphaFoldDB" id="A0A812IYH9"/>
<feature type="binding site" evidence="22">
    <location>
        <begin position="76"/>
        <end position="78"/>
    </location>
    <ligand>
        <name>substrate</name>
    </ligand>
</feature>
<feature type="region of interest" description="Disordered" evidence="23">
    <location>
        <begin position="822"/>
        <end position="842"/>
    </location>
</feature>
<comment type="caution">
    <text evidence="26">The sequence shown here is derived from an EMBL/GenBank/DDBJ whole genome shotgun (WGS) entry which is preliminary data.</text>
</comment>
<evidence type="ECO:0000256" key="17">
    <source>
        <dbReference type="ARBA" id="ARBA00052800"/>
    </source>
</evidence>
<dbReference type="Proteomes" id="UP000649617">
    <property type="component" value="Unassembled WGS sequence"/>
</dbReference>
<evidence type="ECO:0000256" key="19">
    <source>
        <dbReference type="ARBA" id="ARBA00072134"/>
    </source>
</evidence>
<evidence type="ECO:0000256" key="14">
    <source>
        <dbReference type="ARBA" id="ARBA00051434"/>
    </source>
</evidence>
<dbReference type="GO" id="GO:0008198">
    <property type="term" value="F:ferrous iron binding"/>
    <property type="evidence" value="ECO:0007669"/>
    <property type="project" value="TreeGrafter"/>
</dbReference>
<keyword evidence="27" id="KW-1185">Reference proteome</keyword>
<keyword evidence="7" id="KW-0223">Dioxygenase</keyword>
<dbReference type="PROSITE" id="PS00383">
    <property type="entry name" value="TYR_PHOSPHATASE_1"/>
    <property type="match status" value="1"/>
</dbReference>
<dbReference type="Gene3D" id="3.90.190.10">
    <property type="entry name" value="Protein tyrosine phosphatase superfamily"/>
    <property type="match status" value="1"/>
</dbReference>
<accession>A0A812IYH9</accession>
<dbReference type="PROSITE" id="PS50056">
    <property type="entry name" value="TYR_PHOSPHATASE_2"/>
    <property type="match status" value="1"/>
</dbReference>
<evidence type="ECO:0000256" key="5">
    <source>
        <dbReference type="ARBA" id="ARBA00022763"/>
    </source>
</evidence>
<keyword evidence="6" id="KW-0460">Magnesium</keyword>
<evidence type="ECO:0000256" key="1">
    <source>
        <dbReference type="ARBA" id="ARBA00001954"/>
    </source>
</evidence>
<evidence type="ECO:0000313" key="26">
    <source>
        <dbReference type="EMBL" id="CAE7193405.1"/>
    </source>
</evidence>
<feature type="binding site" evidence="22">
    <location>
        <position position="117"/>
    </location>
    <ligand>
        <name>2-oxoglutarate</name>
        <dbReference type="ChEBI" id="CHEBI:16810"/>
    </ligand>
</feature>
<feature type="binding site" evidence="22">
    <location>
        <position position="201"/>
    </location>
    <ligand>
        <name>2-oxoglutarate</name>
        <dbReference type="ChEBI" id="CHEBI:16810"/>
    </ligand>
</feature>
<evidence type="ECO:0000256" key="13">
    <source>
        <dbReference type="ARBA" id="ARBA00051376"/>
    </source>
</evidence>
<comment type="catalytic activity">
    <reaction evidence="16">
        <text>a 1,N(6)-etheno-2'-deoxyadenosine in double-stranded DNA + 2-oxoglutarate + O2 + H2O = a 2'-deoxyadenosine in double-stranded DNA + glyoxal + succinate + CO2</text>
        <dbReference type="Rhea" id="RHEA:70463"/>
        <dbReference type="Rhea" id="RHEA-COMP:17897"/>
        <dbReference type="Rhea" id="RHEA-COMP:17903"/>
        <dbReference type="ChEBI" id="CHEBI:15377"/>
        <dbReference type="ChEBI" id="CHEBI:15379"/>
        <dbReference type="ChEBI" id="CHEBI:16526"/>
        <dbReference type="ChEBI" id="CHEBI:16810"/>
        <dbReference type="ChEBI" id="CHEBI:30031"/>
        <dbReference type="ChEBI" id="CHEBI:34779"/>
        <dbReference type="ChEBI" id="CHEBI:90615"/>
        <dbReference type="ChEBI" id="CHEBI:189583"/>
    </reaction>
    <physiologicalReaction direction="left-to-right" evidence="16">
        <dbReference type="Rhea" id="RHEA:70464"/>
    </physiologicalReaction>
</comment>
<evidence type="ECO:0000256" key="12">
    <source>
        <dbReference type="ARBA" id="ARBA00051189"/>
    </source>
</evidence>
<sequence length="864" mass="94376">LLKPAQVQQSGPTKPFWGSLDRRGSILRYVPDFASSKSEDWLRRLQSLPFSQGRVKVFGKEYDEPRLTCYFGDKPYTYSGRTIKPMPWSRAPVLQDIRRQVEKVTGETFNSVLCNRYRNGNDTMGWHADNEPIYGMRPTIASVTFGAERDFDLREGAGHAGGDVGRIRVRLAHGSLLVMSGATQECWQHSLPRRKGLKEERINLTFRKIIVATELILEQCWTIRGSQRGAVDASHLCQLGINWETGFESSGLQWKSPLPGETERYLIASFPKDFKISYARLPDPTWRPLIVHNVSNPAAMAVDEQNRRLFVADPTASKVFWYKLKVLPSKFLVTDGVQRVAAENVVAKGLAVSQAGDLFIAGRLVASPPLTGHSAIYKKAADALEGTPTPLKRLWTAGDGSWIPVLLEDGSPATSEPMSPSTPEIYQPGPLAVDMFTLYWGNAIKGNASALARGPQTVPAPLPGGAAAPKSKAGAHALANNLQSVTGLAVTSSGIFYAGRPTRGRPGIFALRSKDSLDGCAADDSCVHRVAQVPNPVDMCWDGDATLFVADAGSGAVVSIPSSTASRHAVAKVADALGVHAISMLTVPSAAMKELWRWAEPNGSAALALGGASNAAAAVQSGALLGARVSHVISVGSYRNFKALTTMQLENDHADIQLQYFQMSDWLRPDERLDLRHDLAEPLQALQAAVQPAGSHGDRVVLLHCDQGHNRSPTLALAFFLCNGHTLREAYCRLLRVRMDVDPLPPYRRGLEKLEAELRGECSSVSEHDIFALHVTELMSLPNLHELAETCDMLMKHVFFVGEVLRLLFCFFLALGPPLPPPAPPAPPPGPAEALRSDDEEREAWRRELRTIRSAAVLCAKQEW</sequence>
<dbReference type="SUPFAM" id="SSF101898">
    <property type="entry name" value="NHL repeat"/>
    <property type="match status" value="1"/>
</dbReference>
<evidence type="ECO:0000256" key="18">
    <source>
        <dbReference type="ARBA" id="ARBA00062909"/>
    </source>
</evidence>
<comment type="catalytic activity">
    <reaction evidence="13">
        <text>an N(3)-methyl-2'-deoxycytidine in double-stranded DNA + 2-oxoglutarate + O2 = a 2'-deoxycytidine in double-stranded DNA + formaldehyde + succinate + CO2 + H(+)</text>
        <dbReference type="Rhea" id="RHEA:70439"/>
        <dbReference type="Rhea" id="RHEA-COMP:14237"/>
        <dbReference type="Rhea" id="RHEA-COMP:17070"/>
        <dbReference type="ChEBI" id="CHEBI:15378"/>
        <dbReference type="ChEBI" id="CHEBI:15379"/>
        <dbReference type="ChEBI" id="CHEBI:16526"/>
        <dbReference type="ChEBI" id="CHEBI:16810"/>
        <dbReference type="ChEBI" id="CHEBI:16842"/>
        <dbReference type="ChEBI" id="CHEBI:30031"/>
        <dbReference type="ChEBI" id="CHEBI:85452"/>
        <dbReference type="ChEBI" id="CHEBI:139075"/>
    </reaction>
    <physiologicalReaction direction="left-to-right" evidence="13">
        <dbReference type="Rhea" id="RHEA:70440"/>
    </physiologicalReaction>
</comment>
<evidence type="ECO:0000256" key="2">
    <source>
        <dbReference type="ARBA" id="ARBA00004604"/>
    </source>
</evidence>
<evidence type="ECO:0000256" key="15">
    <source>
        <dbReference type="ARBA" id="ARBA00051755"/>
    </source>
</evidence>
<dbReference type="FunFam" id="2.60.120.590:FF:000004">
    <property type="entry name" value="DNA oxidative demethylase ALKBH2"/>
    <property type="match status" value="1"/>
</dbReference>
<evidence type="ECO:0000256" key="6">
    <source>
        <dbReference type="ARBA" id="ARBA00022842"/>
    </source>
</evidence>
<proteinExistence type="predicted"/>
<name>A0A812IYH9_SYMPI</name>
<feature type="binding site" evidence="22">
    <location>
        <position position="207"/>
    </location>
    <ligand>
        <name>2-oxoglutarate</name>
        <dbReference type="ChEBI" id="CHEBI:16810"/>
    </ligand>
</feature>
<dbReference type="SUPFAM" id="SSF52799">
    <property type="entry name" value="(Phosphotyrosine protein) phosphatases II"/>
    <property type="match status" value="1"/>
</dbReference>
<feature type="domain" description="Tyrosine specific protein phosphatases" evidence="24">
    <location>
        <begin position="677"/>
        <end position="759"/>
    </location>
</feature>
<reference evidence="26" key="1">
    <citation type="submission" date="2021-02" db="EMBL/GenBank/DDBJ databases">
        <authorList>
            <person name="Dougan E. K."/>
            <person name="Rhodes N."/>
            <person name="Thang M."/>
            <person name="Chan C."/>
        </authorList>
    </citation>
    <scope>NUCLEOTIDE SEQUENCE</scope>
</reference>
<evidence type="ECO:0000256" key="23">
    <source>
        <dbReference type="SAM" id="MobiDB-lite"/>
    </source>
</evidence>
<dbReference type="InterPro" id="IPR016130">
    <property type="entry name" value="Tyr_Pase_AS"/>
</dbReference>
<evidence type="ECO:0000259" key="25">
    <source>
        <dbReference type="PROSITE" id="PS51471"/>
    </source>
</evidence>
<dbReference type="Gene3D" id="2.120.10.30">
    <property type="entry name" value="TolB, C-terminal domain"/>
    <property type="match status" value="1"/>
</dbReference>
<dbReference type="InterPro" id="IPR032852">
    <property type="entry name" value="ALKBH2"/>
</dbReference>
<feature type="binding site" evidence="22">
    <location>
        <position position="127"/>
    </location>
    <ligand>
        <name>2-oxoglutarate</name>
        <dbReference type="ChEBI" id="CHEBI:16810"/>
    </ligand>
</feature>
<feature type="binding site" evidence="22">
    <location>
        <position position="205"/>
    </location>
    <ligand>
        <name>2-oxoglutarate</name>
        <dbReference type="ChEBI" id="CHEBI:16810"/>
    </ligand>
</feature>
<dbReference type="PANTHER" id="PTHR31573">
    <property type="entry name" value="ALPHA-KETOGLUTARATE-DEPENDENT DIOXYGENASE ALKB HOMOLOG 2"/>
    <property type="match status" value="1"/>
</dbReference>
<dbReference type="GO" id="GO:0035516">
    <property type="term" value="F:broad specificity oxidative DNA demethylase activity"/>
    <property type="evidence" value="ECO:0007669"/>
    <property type="project" value="TreeGrafter"/>
</dbReference>
<evidence type="ECO:0000256" key="10">
    <source>
        <dbReference type="ARBA" id="ARBA00023204"/>
    </source>
</evidence>
<comment type="cofactor">
    <cofactor evidence="1">
        <name>Fe(2+)</name>
        <dbReference type="ChEBI" id="CHEBI:29033"/>
    </cofactor>
</comment>
<dbReference type="GO" id="GO:0051747">
    <property type="term" value="F:cytosine C-5 DNA demethylase activity"/>
    <property type="evidence" value="ECO:0007669"/>
    <property type="project" value="UniProtKB-ARBA"/>
</dbReference>
<dbReference type="EMBL" id="CAJNIZ010001537">
    <property type="protein sequence ID" value="CAE7193405.1"/>
    <property type="molecule type" value="Genomic_DNA"/>
</dbReference>
<dbReference type="GO" id="GO:0005654">
    <property type="term" value="C:nucleoplasm"/>
    <property type="evidence" value="ECO:0007669"/>
    <property type="project" value="UniProtKB-SubCell"/>
</dbReference>
<dbReference type="GO" id="GO:0005730">
    <property type="term" value="C:nucleolus"/>
    <property type="evidence" value="ECO:0007669"/>
    <property type="project" value="UniProtKB-SubCell"/>
</dbReference>
<comment type="subcellular location">
    <subcellularLocation>
        <location evidence="2">Nucleus</location>
        <location evidence="2">Nucleolus</location>
    </subcellularLocation>
    <subcellularLocation>
        <location evidence="3">Nucleus</location>
        <location evidence="3">Nucleoplasm</location>
    </subcellularLocation>
</comment>
<feature type="binding site" evidence="22">
    <location>
        <position position="189"/>
    </location>
    <ligand>
        <name>2-oxoglutarate</name>
        <dbReference type="ChEBI" id="CHEBI:16810"/>
    </ligand>
</feature>
<comment type="catalytic activity">
    <reaction evidence="17">
        <text>an N(1)-methyl-2'-deoxyadenosine in double-stranded DNA + 2-oxoglutarate + O2 = a 2'-deoxyadenosine in double-stranded DNA + formaldehyde + succinate + CO2 + H(+)</text>
        <dbReference type="Rhea" id="RHEA:70443"/>
        <dbReference type="Rhea" id="RHEA-COMP:14236"/>
        <dbReference type="Rhea" id="RHEA-COMP:17897"/>
        <dbReference type="ChEBI" id="CHEBI:15378"/>
        <dbReference type="ChEBI" id="CHEBI:15379"/>
        <dbReference type="ChEBI" id="CHEBI:16526"/>
        <dbReference type="ChEBI" id="CHEBI:16810"/>
        <dbReference type="ChEBI" id="CHEBI:16842"/>
        <dbReference type="ChEBI" id="CHEBI:30031"/>
        <dbReference type="ChEBI" id="CHEBI:90615"/>
        <dbReference type="ChEBI" id="CHEBI:139096"/>
    </reaction>
    <physiologicalReaction direction="left-to-right" evidence="17">
        <dbReference type="Rhea" id="RHEA:70444"/>
    </physiologicalReaction>
</comment>
<evidence type="ECO:0000256" key="20">
    <source>
        <dbReference type="ARBA" id="ARBA00077989"/>
    </source>
</evidence>